<dbReference type="EMBL" id="BPLR01004380">
    <property type="protein sequence ID" value="GIX94476.1"/>
    <property type="molecule type" value="Genomic_DNA"/>
</dbReference>
<evidence type="ECO:0000313" key="1">
    <source>
        <dbReference type="EMBL" id="GIX94476.1"/>
    </source>
</evidence>
<keyword evidence="2" id="KW-1185">Reference proteome</keyword>
<dbReference type="Proteomes" id="UP001054945">
    <property type="component" value="Unassembled WGS sequence"/>
</dbReference>
<reference evidence="1 2" key="1">
    <citation type="submission" date="2021-06" db="EMBL/GenBank/DDBJ databases">
        <title>Caerostris extrusa draft genome.</title>
        <authorList>
            <person name="Kono N."/>
            <person name="Arakawa K."/>
        </authorList>
    </citation>
    <scope>NUCLEOTIDE SEQUENCE [LARGE SCALE GENOMIC DNA]</scope>
</reference>
<dbReference type="AlphaFoldDB" id="A0AAV4PE97"/>
<protein>
    <submittedName>
        <fullName evidence="1">Uncharacterized protein</fullName>
    </submittedName>
</protein>
<sequence length="98" mass="11300">MDCLKVPIWIVDFEEFQIRTRQSYLFALSAIDIYPNESPNHPLMVCEGESGVQEMAAWEISIGHHRNPKWNRYIAHCCNALPPPKNLVDPTVRGSDYK</sequence>
<name>A0AAV4PE97_CAEEX</name>
<organism evidence="1 2">
    <name type="scientific">Caerostris extrusa</name>
    <name type="common">Bark spider</name>
    <name type="synonym">Caerostris bankana</name>
    <dbReference type="NCBI Taxonomy" id="172846"/>
    <lineage>
        <taxon>Eukaryota</taxon>
        <taxon>Metazoa</taxon>
        <taxon>Ecdysozoa</taxon>
        <taxon>Arthropoda</taxon>
        <taxon>Chelicerata</taxon>
        <taxon>Arachnida</taxon>
        <taxon>Araneae</taxon>
        <taxon>Araneomorphae</taxon>
        <taxon>Entelegynae</taxon>
        <taxon>Araneoidea</taxon>
        <taxon>Araneidae</taxon>
        <taxon>Caerostris</taxon>
    </lineage>
</organism>
<gene>
    <name evidence="1" type="ORF">CEXT_177381</name>
</gene>
<comment type="caution">
    <text evidence="1">The sequence shown here is derived from an EMBL/GenBank/DDBJ whole genome shotgun (WGS) entry which is preliminary data.</text>
</comment>
<accession>A0AAV4PE97</accession>
<proteinExistence type="predicted"/>
<evidence type="ECO:0000313" key="2">
    <source>
        <dbReference type="Proteomes" id="UP001054945"/>
    </source>
</evidence>